<feature type="domain" description="PAS" evidence="2">
    <location>
        <begin position="227"/>
        <end position="273"/>
    </location>
</feature>
<dbReference type="NCBIfam" id="TIGR00229">
    <property type="entry name" value="sensory_box"/>
    <property type="match status" value="2"/>
</dbReference>
<gene>
    <name evidence="6" type="ORF">MNBD_NITROSPIRAE01-103</name>
</gene>
<dbReference type="InterPro" id="IPR035965">
    <property type="entry name" value="PAS-like_dom_sf"/>
</dbReference>
<dbReference type="PROSITE" id="PS50883">
    <property type="entry name" value="EAL"/>
    <property type="match status" value="1"/>
</dbReference>
<dbReference type="InterPro" id="IPR001610">
    <property type="entry name" value="PAC"/>
</dbReference>
<dbReference type="PANTHER" id="PTHR44757">
    <property type="entry name" value="DIGUANYLATE CYCLASE DGCP"/>
    <property type="match status" value="1"/>
</dbReference>
<keyword evidence="1" id="KW-1133">Transmembrane helix</keyword>
<dbReference type="FunFam" id="3.20.20.450:FF:000001">
    <property type="entry name" value="Cyclic di-GMP phosphodiesterase yahA"/>
    <property type="match status" value="1"/>
</dbReference>
<dbReference type="InterPro" id="IPR029787">
    <property type="entry name" value="Nucleotide_cyclase"/>
</dbReference>
<dbReference type="InterPro" id="IPR043128">
    <property type="entry name" value="Rev_trsase/Diguanyl_cyclase"/>
</dbReference>
<dbReference type="GO" id="GO:0006355">
    <property type="term" value="P:regulation of DNA-templated transcription"/>
    <property type="evidence" value="ECO:0007669"/>
    <property type="project" value="InterPro"/>
</dbReference>
<dbReference type="Pfam" id="PF00990">
    <property type="entry name" value="GGDEF"/>
    <property type="match status" value="1"/>
</dbReference>
<dbReference type="AlphaFoldDB" id="A0A3B1CYD4"/>
<dbReference type="PANTHER" id="PTHR44757:SF2">
    <property type="entry name" value="BIOFILM ARCHITECTURE MAINTENANCE PROTEIN MBAA"/>
    <property type="match status" value="1"/>
</dbReference>
<dbReference type="InterPro" id="IPR000014">
    <property type="entry name" value="PAS"/>
</dbReference>
<evidence type="ECO:0000259" key="3">
    <source>
        <dbReference type="PROSITE" id="PS50113"/>
    </source>
</evidence>
<name>A0A3B1CYD4_9ZZZZ</name>
<keyword evidence="1" id="KW-0472">Membrane</keyword>
<protein>
    <submittedName>
        <fullName evidence="6">Diguanylate cyclase/phosphodiesterase (GGDEF &amp; EAL domains) with PAS/PAC sensor(S)</fullName>
    </submittedName>
</protein>
<reference evidence="6" key="1">
    <citation type="submission" date="2018-06" db="EMBL/GenBank/DDBJ databases">
        <authorList>
            <person name="Zhirakovskaya E."/>
        </authorList>
    </citation>
    <scope>NUCLEOTIDE SEQUENCE</scope>
</reference>
<dbReference type="Gene3D" id="3.30.70.270">
    <property type="match status" value="1"/>
</dbReference>
<feature type="domain" description="EAL" evidence="4">
    <location>
        <begin position="526"/>
        <end position="780"/>
    </location>
</feature>
<evidence type="ECO:0000259" key="2">
    <source>
        <dbReference type="PROSITE" id="PS50112"/>
    </source>
</evidence>
<dbReference type="InterPro" id="IPR035919">
    <property type="entry name" value="EAL_sf"/>
</dbReference>
<evidence type="ECO:0000259" key="5">
    <source>
        <dbReference type="PROSITE" id="PS50887"/>
    </source>
</evidence>
<feature type="transmembrane region" description="Helical" evidence="1">
    <location>
        <begin position="71"/>
        <end position="95"/>
    </location>
</feature>
<feature type="domain" description="GGDEF" evidence="5">
    <location>
        <begin position="384"/>
        <end position="517"/>
    </location>
</feature>
<feature type="transmembrane region" description="Helical" evidence="1">
    <location>
        <begin position="32"/>
        <end position="51"/>
    </location>
</feature>
<dbReference type="InterPro" id="IPR000160">
    <property type="entry name" value="GGDEF_dom"/>
</dbReference>
<sequence length="783" mass="87381">MMDETTLSLFVLSVSVALQVAAAIMAVRLIRVTGVQIAWILIACAILLMAVRRSITFFHIATGDFVHLPPLNIELVALFISFLMALGIALIRPLFSSIQQSKTLTEAREKNLMSMAQNASDGIWVAVDGLCVFANSSAIEIFGFEADDFMGRKTCDLMPFFVAHLSKKEEGSKKKRQLLDIHEILVCRKDGTQLPLEVLEAEVQWLGQSALMLTLRDVSERKSSQAKMKKLSGAVEQTGDSVFITNPSGRIEYLNPAFEAITGFKRSEAMGKTPNLLRSGRHDQAFYKKMWTMLKRGETFRGVLINRKKTGEIFYEEKTISPLKDEYGHTTHYISTGKDVTARTLSQERLEFLAYHDLLTHLPNRTLFLERLEHAIKRSRNAGDRLAVLFLDLDRFKNINDTLGHELGDQLLKVIAQHLVKCVRVGDTVARFGGDEFVILLEYSSSQADVSSIAKKLLDTLLNPIFIQDHELIVTGSLGISVFPKDGDNPNTLIKNADAAMYLAKDRGRNIYKFYSEEMGKRVFSRLTLETQLRRALARQEFILYYQPQIDLQEGGVSGHEALLRWDCGTSELIPPSVFIPILEETGMIVSVGEWVLKTACAQNMLWWDAGVAHTPISINLSARQFHDQDLVHKIEQILDETGLPPESLELEITESSLIEDVQKAIGIVETLSQMGVKIAIDDFGTGHSALSYLKQFKIDTLKIDKSFVSDIATDPADASIVTDIIGLAHHLDLSVIAEGVETQEQAQVLRDCHCETVQGFLYAHPLSSAQVPVFLKKVSSLI</sequence>
<evidence type="ECO:0000256" key="1">
    <source>
        <dbReference type="SAM" id="Phobius"/>
    </source>
</evidence>
<keyword evidence="1" id="KW-0812">Transmembrane</keyword>
<accession>A0A3B1CYD4</accession>
<dbReference type="PROSITE" id="PS50887">
    <property type="entry name" value="GGDEF"/>
    <property type="match status" value="1"/>
</dbReference>
<dbReference type="NCBIfam" id="TIGR00254">
    <property type="entry name" value="GGDEF"/>
    <property type="match status" value="1"/>
</dbReference>
<dbReference type="Pfam" id="PF00563">
    <property type="entry name" value="EAL"/>
    <property type="match status" value="1"/>
</dbReference>
<dbReference type="CDD" id="cd00130">
    <property type="entry name" value="PAS"/>
    <property type="match status" value="2"/>
</dbReference>
<dbReference type="SUPFAM" id="SSF55073">
    <property type="entry name" value="Nucleotide cyclase"/>
    <property type="match status" value="1"/>
</dbReference>
<dbReference type="SUPFAM" id="SSF141868">
    <property type="entry name" value="EAL domain-like"/>
    <property type="match status" value="1"/>
</dbReference>
<dbReference type="PROSITE" id="PS50112">
    <property type="entry name" value="PAS"/>
    <property type="match status" value="2"/>
</dbReference>
<dbReference type="SMART" id="SM00091">
    <property type="entry name" value="PAS"/>
    <property type="match status" value="2"/>
</dbReference>
<dbReference type="InterPro" id="IPR052155">
    <property type="entry name" value="Biofilm_reg_signaling"/>
</dbReference>
<dbReference type="SUPFAM" id="SSF55785">
    <property type="entry name" value="PYP-like sensor domain (PAS domain)"/>
    <property type="match status" value="2"/>
</dbReference>
<dbReference type="InterPro" id="IPR001633">
    <property type="entry name" value="EAL_dom"/>
</dbReference>
<feature type="domain" description="PAS" evidence="2">
    <location>
        <begin position="128"/>
        <end position="152"/>
    </location>
</feature>
<organism evidence="6">
    <name type="scientific">hydrothermal vent metagenome</name>
    <dbReference type="NCBI Taxonomy" id="652676"/>
    <lineage>
        <taxon>unclassified sequences</taxon>
        <taxon>metagenomes</taxon>
        <taxon>ecological metagenomes</taxon>
    </lineage>
</organism>
<dbReference type="InterPro" id="IPR000700">
    <property type="entry name" value="PAS-assoc_C"/>
</dbReference>
<feature type="domain" description="PAC" evidence="3">
    <location>
        <begin position="298"/>
        <end position="352"/>
    </location>
</feature>
<dbReference type="SMART" id="SM00052">
    <property type="entry name" value="EAL"/>
    <property type="match status" value="1"/>
</dbReference>
<dbReference type="InterPro" id="IPR013767">
    <property type="entry name" value="PAS_fold"/>
</dbReference>
<proteinExistence type="predicted"/>
<evidence type="ECO:0000259" key="4">
    <source>
        <dbReference type="PROSITE" id="PS50883"/>
    </source>
</evidence>
<dbReference type="CDD" id="cd01949">
    <property type="entry name" value="GGDEF"/>
    <property type="match status" value="1"/>
</dbReference>
<dbReference type="SMART" id="SM00086">
    <property type="entry name" value="PAC"/>
    <property type="match status" value="2"/>
</dbReference>
<dbReference type="EMBL" id="UOGF01000051">
    <property type="protein sequence ID" value="VAX29503.1"/>
    <property type="molecule type" value="Genomic_DNA"/>
</dbReference>
<evidence type="ECO:0000313" key="6">
    <source>
        <dbReference type="EMBL" id="VAX29503.1"/>
    </source>
</evidence>
<dbReference type="FunFam" id="3.30.70.270:FF:000001">
    <property type="entry name" value="Diguanylate cyclase domain protein"/>
    <property type="match status" value="1"/>
</dbReference>
<dbReference type="SMART" id="SM00267">
    <property type="entry name" value="GGDEF"/>
    <property type="match status" value="1"/>
</dbReference>
<dbReference type="Gene3D" id="3.30.450.20">
    <property type="entry name" value="PAS domain"/>
    <property type="match status" value="2"/>
</dbReference>
<dbReference type="PROSITE" id="PS50113">
    <property type="entry name" value="PAC"/>
    <property type="match status" value="1"/>
</dbReference>
<dbReference type="Gene3D" id="3.20.20.450">
    <property type="entry name" value="EAL domain"/>
    <property type="match status" value="1"/>
</dbReference>
<dbReference type="CDD" id="cd01948">
    <property type="entry name" value="EAL"/>
    <property type="match status" value="1"/>
</dbReference>
<dbReference type="Pfam" id="PF00989">
    <property type="entry name" value="PAS"/>
    <property type="match status" value="2"/>
</dbReference>